<comment type="caution">
    <text evidence="2">The sequence shown here is derived from an EMBL/GenBank/DDBJ whole genome shotgun (WGS) entry which is preliminary data.</text>
</comment>
<organism evidence="2 3">
    <name type="scientific">Roseateles paludis</name>
    <dbReference type="NCBI Taxonomy" id="3145238"/>
    <lineage>
        <taxon>Bacteria</taxon>
        <taxon>Pseudomonadati</taxon>
        <taxon>Pseudomonadota</taxon>
        <taxon>Betaproteobacteria</taxon>
        <taxon>Burkholderiales</taxon>
        <taxon>Sphaerotilaceae</taxon>
        <taxon>Roseateles</taxon>
    </lineage>
</organism>
<reference evidence="2 3" key="1">
    <citation type="submission" date="2024-05" db="EMBL/GenBank/DDBJ databases">
        <title>Roseateles sp. DJS-2-20 16S ribosomal RNA gene Genome sequencing and assembly.</title>
        <authorList>
            <person name="Woo H."/>
        </authorList>
    </citation>
    <scope>NUCLEOTIDE SEQUENCE [LARGE SCALE GENOMIC DNA]</scope>
    <source>
        <strain evidence="2 3">DJS-2-20</strain>
    </source>
</reference>
<keyword evidence="3" id="KW-1185">Reference proteome</keyword>
<dbReference type="Pfam" id="PF00550">
    <property type="entry name" value="PP-binding"/>
    <property type="match status" value="1"/>
</dbReference>
<dbReference type="Gene3D" id="1.10.1200.10">
    <property type="entry name" value="ACP-like"/>
    <property type="match status" value="1"/>
</dbReference>
<accession>A0ABV0FZZ0</accession>
<dbReference type="SUPFAM" id="SSF47336">
    <property type="entry name" value="ACP-like"/>
    <property type="match status" value="1"/>
</dbReference>
<evidence type="ECO:0000259" key="1">
    <source>
        <dbReference type="PROSITE" id="PS50075"/>
    </source>
</evidence>
<gene>
    <name evidence="2" type="ORF">ABDJ85_06180</name>
</gene>
<dbReference type="RefSeq" id="WP_347703894.1">
    <property type="nucleotide sequence ID" value="NZ_JBDPZD010000002.1"/>
</dbReference>
<dbReference type="Proteomes" id="UP001495147">
    <property type="component" value="Unassembled WGS sequence"/>
</dbReference>
<sequence length="84" mass="8790">MQILNDVLGLLDQVMGLEGRSASFTPETPLLGALAELDSMAVIAVIAALEDQFGISVADDEISAETFASVGTLVAFVNEKLAQH</sequence>
<dbReference type="InterPro" id="IPR036736">
    <property type="entry name" value="ACP-like_sf"/>
</dbReference>
<evidence type="ECO:0000313" key="2">
    <source>
        <dbReference type="EMBL" id="MEO3691051.1"/>
    </source>
</evidence>
<name>A0ABV0FZZ0_9BURK</name>
<evidence type="ECO:0000313" key="3">
    <source>
        <dbReference type="Proteomes" id="UP001495147"/>
    </source>
</evidence>
<dbReference type="InterPro" id="IPR009081">
    <property type="entry name" value="PP-bd_ACP"/>
</dbReference>
<feature type="domain" description="Carrier" evidence="1">
    <location>
        <begin position="1"/>
        <end position="81"/>
    </location>
</feature>
<dbReference type="PROSITE" id="PS50075">
    <property type="entry name" value="CARRIER"/>
    <property type="match status" value="1"/>
</dbReference>
<protein>
    <submittedName>
        <fullName evidence="2">Acyl carrier protein</fullName>
    </submittedName>
</protein>
<dbReference type="EMBL" id="JBDPZD010000002">
    <property type="protein sequence ID" value="MEO3691051.1"/>
    <property type="molecule type" value="Genomic_DNA"/>
</dbReference>
<proteinExistence type="predicted"/>